<feature type="region of interest" description="Disordered" evidence="1">
    <location>
        <begin position="166"/>
        <end position="186"/>
    </location>
</feature>
<dbReference type="STRING" id="1675527.AIOL_002237"/>
<feature type="transmembrane region" description="Helical" evidence="2">
    <location>
        <begin position="66"/>
        <end position="91"/>
    </location>
</feature>
<reference evidence="3 4" key="1">
    <citation type="submission" date="2015-06" db="EMBL/GenBank/DDBJ databases">
        <title>Draft genome sequence of an Alphaproteobacteria species associated to the Mediterranean sponge Oscarella lobularis.</title>
        <authorList>
            <person name="Jourda C."/>
            <person name="Santini S."/>
            <person name="Claverie J.-M."/>
        </authorList>
    </citation>
    <scope>NUCLEOTIDE SEQUENCE [LARGE SCALE GENOMIC DNA]</scope>
    <source>
        <strain evidence="3">IGS</strain>
    </source>
</reference>
<dbReference type="Proteomes" id="UP000037178">
    <property type="component" value="Unassembled WGS sequence"/>
</dbReference>
<dbReference type="RefSeq" id="WP_049643022.1">
    <property type="nucleotide sequence ID" value="NZ_LFTY01000002.1"/>
</dbReference>
<gene>
    <name evidence="3" type="ORF">AIOL_002237</name>
</gene>
<keyword evidence="2" id="KW-1133">Transmembrane helix</keyword>
<evidence type="ECO:0000256" key="1">
    <source>
        <dbReference type="SAM" id="MobiDB-lite"/>
    </source>
</evidence>
<protein>
    <submittedName>
        <fullName evidence="3">Uncharacterized protein</fullName>
    </submittedName>
</protein>
<sequence length="200" mass="21829">MSIVRILIASYFLASATGLVFDPSTRTFLDPILPRDAAVAVTTAYLFITAFAVMVGFCVRPAALLLAVYVFWSAFSQFGNAATVAALSVFWQNMALMGALLLIAITVPGGNTRFTLWARRIAPRRVNRQDLKNVVAKRSARPIKQDELLTRDAILTGATFIPAAGQTRRKGANATRDAAGEPENLFEDAWEPAKRHARMA</sequence>
<accession>A0A0J9E353</accession>
<organism evidence="3 4">
    <name type="scientific">Candidatus Rhodobacter oscarellae</name>
    <dbReference type="NCBI Taxonomy" id="1675527"/>
    <lineage>
        <taxon>Bacteria</taxon>
        <taxon>Pseudomonadati</taxon>
        <taxon>Pseudomonadota</taxon>
        <taxon>Alphaproteobacteria</taxon>
        <taxon>Rhodobacterales</taxon>
        <taxon>Rhodobacter group</taxon>
        <taxon>Rhodobacter</taxon>
    </lineage>
</organism>
<name>A0A0J9E353_9RHOB</name>
<evidence type="ECO:0000313" key="4">
    <source>
        <dbReference type="Proteomes" id="UP000037178"/>
    </source>
</evidence>
<keyword evidence="4" id="KW-1185">Reference proteome</keyword>
<comment type="caution">
    <text evidence="3">The sequence shown here is derived from an EMBL/GenBank/DDBJ whole genome shotgun (WGS) entry which is preliminary data.</text>
</comment>
<proteinExistence type="predicted"/>
<dbReference type="AlphaFoldDB" id="A0A0J9E353"/>
<evidence type="ECO:0000313" key="3">
    <source>
        <dbReference type="EMBL" id="KMW57276.1"/>
    </source>
</evidence>
<dbReference type="EMBL" id="LFTY01000002">
    <property type="protein sequence ID" value="KMW57276.1"/>
    <property type="molecule type" value="Genomic_DNA"/>
</dbReference>
<feature type="transmembrane region" description="Helical" evidence="2">
    <location>
        <begin position="97"/>
        <end position="118"/>
    </location>
</feature>
<keyword evidence="2" id="KW-0472">Membrane</keyword>
<feature type="transmembrane region" description="Helical" evidence="2">
    <location>
        <begin position="37"/>
        <end position="59"/>
    </location>
</feature>
<dbReference type="PATRIC" id="fig|1675527.3.peg.2352"/>
<keyword evidence="2" id="KW-0812">Transmembrane</keyword>
<evidence type="ECO:0000256" key="2">
    <source>
        <dbReference type="SAM" id="Phobius"/>
    </source>
</evidence>